<dbReference type="AlphaFoldDB" id="A0A1J4JQ12"/>
<evidence type="ECO:0000313" key="2">
    <source>
        <dbReference type="Proteomes" id="UP000179807"/>
    </source>
</evidence>
<evidence type="ECO:0000313" key="1">
    <source>
        <dbReference type="EMBL" id="OHS99316.1"/>
    </source>
</evidence>
<protein>
    <submittedName>
        <fullName evidence="1">Uncharacterized protein</fullName>
    </submittedName>
</protein>
<dbReference type="VEuPathDB" id="TrichDB:TRFO_34290"/>
<keyword evidence="2" id="KW-1185">Reference proteome</keyword>
<dbReference type="EMBL" id="MLAK01001012">
    <property type="protein sequence ID" value="OHS99316.1"/>
    <property type="molecule type" value="Genomic_DNA"/>
</dbReference>
<dbReference type="RefSeq" id="XP_068352453.1">
    <property type="nucleotide sequence ID" value="XM_068509590.1"/>
</dbReference>
<dbReference type="GeneID" id="94844294"/>
<proteinExistence type="predicted"/>
<name>A0A1J4JQ12_9EUKA</name>
<comment type="caution">
    <text evidence="1">The sequence shown here is derived from an EMBL/GenBank/DDBJ whole genome shotgun (WGS) entry which is preliminary data.</text>
</comment>
<sequence>MESIVHDMNNLPLKRKFKLNEVGITKLLNPTDPNKMSFNLENENASLQHHPFPEGLAPRSLALSDLMSFQQKSL</sequence>
<dbReference type="Proteomes" id="UP000179807">
    <property type="component" value="Unassembled WGS sequence"/>
</dbReference>
<reference evidence="1" key="1">
    <citation type="submission" date="2016-10" db="EMBL/GenBank/DDBJ databases">
        <authorList>
            <person name="Benchimol M."/>
            <person name="Almeida L.G."/>
            <person name="Vasconcelos A.T."/>
            <person name="Perreira-Neves A."/>
            <person name="Rosa I.A."/>
            <person name="Tasca T."/>
            <person name="Bogo M.R."/>
            <person name="de Souza W."/>
        </authorList>
    </citation>
    <scope>NUCLEOTIDE SEQUENCE [LARGE SCALE GENOMIC DNA]</scope>
    <source>
        <strain evidence="1">K</strain>
    </source>
</reference>
<organism evidence="1 2">
    <name type="scientific">Tritrichomonas foetus</name>
    <dbReference type="NCBI Taxonomy" id="1144522"/>
    <lineage>
        <taxon>Eukaryota</taxon>
        <taxon>Metamonada</taxon>
        <taxon>Parabasalia</taxon>
        <taxon>Tritrichomonadida</taxon>
        <taxon>Tritrichomonadidae</taxon>
        <taxon>Tritrichomonas</taxon>
    </lineage>
</organism>
<gene>
    <name evidence="1" type="ORF">TRFO_34290</name>
</gene>
<accession>A0A1J4JQ12</accession>